<organism evidence="8 9">
    <name type="scientific">Taenia crassiceps</name>
    <dbReference type="NCBI Taxonomy" id="6207"/>
    <lineage>
        <taxon>Eukaryota</taxon>
        <taxon>Metazoa</taxon>
        <taxon>Spiralia</taxon>
        <taxon>Lophotrochozoa</taxon>
        <taxon>Platyhelminthes</taxon>
        <taxon>Cestoda</taxon>
        <taxon>Eucestoda</taxon>
        <taxon>Cyclophyllidea</taxon>
        <taxon>Taeniidae</taxon>
        <taxon>Taenia</taxon>
    </lineage>
</organism>
<evidence type="ECO:0000256" key="6">
    <source>
        <dbReference type="SAM" id="Coils"/>
    </source>
</evidence>
<evidence type="ECO:0000259" key="7">
    <source>
        <dbReference type="PROSITE" id="PS50178"/>
    </source>
</evidence>
<gene>
    <name evidence="8" type="ORF">TcWFU_006068</name>
</gene>
<dbReference type="EMBL" id="JAKROA010000012">
    <property type="protein sequence ID" value="KAL5104476.1"/>
    <property type="molecule type" value="Genomic_DNA"/>
</dbReference>
<keyword evidence="1" id="KW-0479">Metal-binding</keyword>
<dbReference type="InterPro" id="IPR011011">
    <property type="entry name" value="Znf_FYVE_PHD"/>
</dbReference>
<dbReference type="InterPro" id="IPR017455">
    <property type="entry name" value="Znf_FYVE-rel"/>
</dbReference>
<dbReference type="PROSITE" id="PS50178">
    <property type="entry name" value="ZF_FYVE"/>
    <property type="match status" value="1"/>
</dbReference>
<dbReference type="InterPro" id="IPR047335">
    <property type="entry name" value="RUFY1-3"/>
</dbReference>
<evidence type="ECO:0000256" key="3">
    <source>
        <dbReference type="ARBA" id="ARBA00022833"/>
    </source>
</evidence>
<accession>A0ABR4Q450</accession>
<dbReference type="SUPFAM" id="SSF57903">
    <property type="entry name" value="FYVE/PHD zinc finger"/>
    <property type="match status" value="1"/>
</dbReference>
<keyword evidence="9" id="KW-1185">Reference proteome</keyword>
<feature type="domain" description="FYVE-type" evidence="7">
    <location>
        <begin position="460"/>
        <end position="518"/>
    </location>
</feature>
<evidence type="ECO:0000256" key="5">
    <source>
        <dbReference type="PROSITE-ProRule" id="PRU00091"/>
    </source>
</evidence>
<dbReference type="Gene3D" id="1.10.287.1490">
    <property type="match status" value="1"/>
</dbReference>
<feature type="coiled-coil region" evidence="6">
    <location>
        <begin position="116"/>
        <end position="178"/>
    </location>
</feature>
<protein>
    <submittedName>
        <fullName evidence="8">Early endosome antigen 1</fullName>
    </submittedName>
</protein>
<proteinExistence type="predicted"/>
<evidence type="ECO:0000256" key="4">
    <source>
        <dbReference type="ARBA" id="ARBA00023054"/>
    </source>
</evidence>
<dbReference type="PANTHER" id="PTHR45956">
    <property type="entry name" value="RUN AND FYVE DOMAIN-CONTAINING PROTEIN 2-LIKE PROTEIN"/>
    <property type="match status" value="1"/>
</dbReference>
<dbReference type="CDD" id="cd15730">
    <property type="entry name" value="FYVE_EEA1"/>
    <property type="match status" value="1"/>
</dbReference>
<comment type="caution">
    <text evidence="8">The sequence shown here is derived from an EMBL/GenBank/DDBJ whole genome shotgun (WGS) entry which is preliminary data.</text>
</comment>
<sequence length="604" mass="67218">MSGITEGYLCPECLLNLSSQAALISHFEKNHGPTPRDSGGASTIAVEELAGDYGGLALDQSSGKVVPRLPLLEGIILSLLEGTLTSQSIPEIDLKPKLQAFLEEQVNRKIGNDTLILQLTAERDSALSEVSQLKDRSVLLQSQLQDTCRELSAKEKELTEIKNQLENSNSKLEAIQNNRHTFSVQPQEQSPNRQKNEQLELKTPDTLDQIIVELPEELDSLKANLDNSTKTLKYLKAENKALVEKTTTLSLEVQAKEERIVDLEKTVKSMRGSEKTLRISLDEAKEAAKQKDAIIESLQQEMHRLMRDMEVKSSECDRLAKQINDLTSESNSLNATNAELNVELNEVKTRLTCLVDSESALKEKLVEMDTALASQKEELGNRASTVTELESKLTSTFAEHQALMDQLIESQNRSKQLEIALQTSHQELEGLQRIVLDFGRQNQALQIAQDRLINRQWVSDETVQSCSNCQKEFSISVRKHHCRYCGKVFCQACSSKKTATSASKDPLRVCDACFAELTVIVRSERKKVLPSSPPSFFPLSSSSLSPSFFTLLHLLLLLSPEPVALPFHLRVLLEASVQPHSIVNLTLSSTQAPSDSINRRSKAH</sequence>
<dbReference type="Pfam" id="PF01363">
    <property type="entry name" value="FYVE"/>
    <property type="match status" value="1"/>
</dbReference>
<dbReference type="SUPFAM" id="SSF69979">
    <property type="entry name" value="Eea1 homodimerisation domain"/>
    <property type="match status" value="1"/>
</dbReference>
<dbReference type="Proteomes" id="UP001651158">
    <property type="component" value="Unassembled WGS sequence"/>
</dbReference>
<dbReference type="InterPro" id="IPR013087">
    <property type="entry name" value="Znf_C2H2_type"/>
</dbReference>
<dbReference type="PROSITE" id="PS00028">
    <property type="entry name" value="ZINC_FINGER_C2H2_1"/>
    <property type="match status" value="1"/>
</dbReference>
<dbReference type="InterPro" id="IPR000306">
    <property type="entry name" value="Znf_FYVE"/>
</dbReference>
<keyword evidence="2 5" id="KW-0863">Zinc-finger</keyword>
<evidence type="ECO:0000256" key="1">
    <source>
        <dbReference type="ARBA" id="ARBA00022723"/>
    </source>
</evidence>
<evidence type="ECO:0000313" key="9">
    <source>
        <dbReference type="Proteomes" id="UP001651158"/>
    </source>
</evidence>
<keyword evidence="3" id="KW-0862">Zinc</keyword>
<evidence type="ECO:0000313" key="8">
    <source>
        <dbReference type="EMBL" id="KAL5104476.1"/>
    </source>
</evidence>
<evidence type="ECO:0000256" key="2">
    <source>
        <dbReference type="ARBA" id="ARBA00022771"/>
    </source>
</evidence>
<reference evidence="8 9" key="1">
    <citation type="journal article" date="2022" name="Front. Cell. Infect. Microbiol.">
        <title>The Genomes of Two Strains of Taenia crassiceps the Animal Model for the Study of Human Cysticercosis.</title>
        <authorList>
            <person name="Bobes R.J."/>
            <person name="Estrada K."/>
            <person name="Rios-Valencia D.G."/>
            <person name="Calderon-Gallegos A."/>
            <person name="de la Torre P."/>
            <person name="Carrero J.C."/>
            <person name="Sanchez-Flores A."/>
            <person name="Laclette J.P."/>
        </authorList>
    </citation>
    <scope>NUCLEOTIDE SEQUENCE [LARGE SCALE GENOMIC DNA]</scope>
    <source>
        <strain evidence="8">WFUcys</strain>
    </source>
</reference>
<dbReference type="InterPro" id="IPR013083">
    <property type="entry name" value="Znf_RING/FYVE/PHD"/>
</dbReference>
<dbReference type="Gene3D" id="3.30.40.10">
    <property type="entry name" value="Zinc/RING finger domain, C3HC4 (zinc finger)"/>
    <property type="match status" value="1"/>
</dbReference>
<name>A0ABR4Q450_9CEST</name>
<feature type="coiled-coil region" evidence="6">
    <location>
        <begin position="218"/>
        <end position="350"/>
    </location>
</feature>
<dbReference type="PANTHER" id="PTHR45956:SF6">
    <property type="entry name" value="RUN DOMAIN-CONTAINING PROTEIN"/>
    <property type="match status" value="1"/>
</dbReference>
<keyword evidence="4 6" id="KW-0175">Coiled coil</keyword>
<dbReference type="SMART" id="SM00064">
    <property type="entry name" value="FYVE"/>
    <property type="match status" value="1"/>
</dbReference>